<proteinExistence type="predicted"/>
<dbReference type="GeneID" id="98143754"/>
<name>A0ABR4LX30_9EURO</name>
<gene>
    <name evidence="1" type="ORF">BJX67DRAFT_348777</name>
</gene>
<reference evidence="1 2" key="1">
    <citation type="submission" date="2024-07" db="EMBL/GenBank/DDBJ databases">
        <title>Section-level genome sequencing and comparative genomics of Aspergillus sections Usti and Cavernicolus.</title>
        <authorList>
            <consortium name="Lawrence Berkeley National Laboratory"/>
            <person name="Nybo J.L."/>
            <person name="Vesth T.C."/>
            <person name="Theobald S."/>
            <person name="Frisvad J.C."/>
            <person name="Larsen T.O."/>
            <person name="Kjaerboelling I."/>
            <person name="Rothschild-Mancinelli K."/>
            <person name="Lyhne E.K."/>
            <person name="Kogle M.E."/>
            <person name="Barry K."/>
            <person name="Clum A."/>
            <person name="Na H."/>
            <person name="Ledsgaard L."/>
            <person name="Lin J."/>
            <person name="Lipzen A."/>
            <person name="Kuo A."/>
            <person name="Riley R."/>
            <person name="Mondo S."/>
            <person name="Labutti K."/>
            <person name="Haridas S."/>
            <person name="Pangalinan J."/>
            <person name="Salamov A.A."/>
            <person name="Simmons B.A."/>
            <person name="Magnuson J.K."/>
            <person name="Chen J."/>
            <person name="Drula E."/>
            <person name="Henrissat B."/>
            <person name="Wiebenga A."/>
            <person name="Lubbers R.J."/>
            <person name="Gomes A.C."/>
            <person name="Macurrencykelacurrency M.R."/>
            <person name="Stajich J."/>
            <person name="Grigoriev I.V."/>
            <person name="Mortensen U.H."/>
            <person name="De Vries R.P."/>
            <person name="Baker S.E."/>
            <person name="Andersen M.R."/>
        </authorList>
    </citation>
    <scope>NUCLEOTIDE SEQUENCE [LARGE SCALE GENOMIC DNA]</scope>
    <source>
        <strain evidence="1 2">CBS 449.75</strain>
    </source>
</reference>
<dbReference type="Proteomes" id="UP001610432">
    <property type="component" value="Unassembled WGS sequence"/>
</dbReference>
<dbReference type="EMBL" id="JBFXLQ010000011">
    <property type="protein sequence ID" value="KAL2869095.1"/>
    <property type="molecule type" value="Genomic_DNA"/>
</dbReference>
<organism evidence="1 2">
    <name type="scientific">Aspergillus lucknowensis</name>
    <dbReference type="NCBI Taxonomy" id="176173"/>
    <lineage>
        <taxon>Eukaryota</taxon>
        <taxon>Fungi</taxon>
        <taxon>Dikarya</taxon>
        <taxon>Ascomycota</taxon>
        <taxon>Pezizomycotina</taxon>
        <taxon>Eurotiomycetes</taxon>
        <taxon>Eurotiomycetidae</taxon>
        <taxon>Eurotiales</taxon>
        <taxon>Aspergillaceae</taxon>
        <taxon>Aspergillus</taxon>
        <taxon>Aspergillus subgen. Nidulantes</taxon>
    </lineage>
</organism>
<keyword evidence="2" id="KW-1185">Reference proteome</keyword>
<accession>A0ABR4LX30</accession>
<comment type="caution">
    <text evidence="1">The sequence shown here is derived from an EMBL/GenBank/DDBJ whole genome shotgun (WGS) entry which is preliminary data.</text>
</comment>
<sequence>MPRAVSVRSSSPNGLWRIHLLRLMSAHPNSRAEARALIRSATPTSFLPSHRDQESEASLSLARIATNDEAFQERDPCRWLSANQPIANGGRIGRAVAQSLRNGLIRCSARRSVFMCRTRKSSDRAGIGNSSSFPVGILFSSDITTLIELRGRDYGPRPYLYLL</sequence>
<dbReference type="RefSeq" id="XP_070888074.1">
    <property type="nucleotide sequence ID" value="XM_071028682.1"/>
</dbReference>
<protein>
    <submittedName>
        <fullName evidence="1">Uncharacterized protein</fullName>
    </submittedName>
</protein>
<evidence type="ECO:0000313" key="2">
    <source>
        <dbReference type="Proteomes" id="UP001610432"/>
    </source>
</evidence>
<evidence type="ECO:0000313" key="1">
    <source>
        <dbReference type="EMBL" id="KAL2869095.1"/>
    </source>
</evidence>